<accession>A0A399FFC9</accession>
<evidence type="ECO:0000313" key="2">
    <source>
        <dbReference type="Proteomes" id="UP000266178"/>
    </source>
</evidence>
<name>A0A399FFC9_9DEIN</name>
<reference evidence="1 2" key="1">
    <citation type="submission" date="2018-08" db="EMBL/GenBank/DDBJ databases">
        <title>Meiothermus granaticius genome AF-68 sequencing project.</title>
        <authorList>
            <person name="Da Costa M.S."/>
            <person name="Albuquerque L."/>
            <person name="Raposo P."/>
            <person name="Froufe H.J.C."/>
            <person name="Barroso C.S."/>
            <person name="Egas C."/>
        </authorList>
    </citation>
    <scope>NUCLEOTIDE SEQUENCE [LARGE SCALE GENOMIC DNA]</scope>
    <source>
        <strain evidence="1 2">AF-68</strain>
    </source>
</reference>
<keyword evidence="2" id="KW-1185">Reference proteome</keyword>
<dbReference type="AlphaFoldDB" id="A0A399FFC9"/>
<sequence length="91" mass="11093">MSRAPAWKLIDLYNLLKPHQRRYWWSILRQCERNAFEAAQWAECRDYTSQTVMAQWAGMEREEFLRHIERALDKVHYARAMARRRNLEVAP</sequence>
<proteinExistence type="predicted"/>
<evidence type="ECO:0000313" key="1">
    <source>
        <dbReference type="EMBL" id="RIH93972.1"/>
    </source>
</evidence>
<organism evidence="1 2">
    <name type="scientific">Meiothermus granaticius NBRC 107808</name>
    <dbReference type="NCBI Taxonomy" id="1227551"/>
    <lineage>
        <taxon>Bacteria</taxon>
        <taxon>Thermotogati</taxon>
        <taxon>Deinococcota</taxon>
        <taxon>Deinococci</taxon>
        <taxon>Thermales</taxon>
        <taxon>Thermaceae</taxon>
        <taxon>Meiothermus</taxon>
    </lineage>
</organism>
<dbReference type="EMBL" id="QWLB01000001">
    <property type="protein sequence ID" value="RIH93972.1"/>
    <property type="molecule type" value="Genomic_DNA"/>
</dbReference>
<protein>
    <submittedName>
        <fullName evidence="1">Uncharacterized protein</fullName>
    </submittedName>
</protein>
<dbReference type="Proteomes" id="UP000266178">
    <property type="component" value="Unassembled WGS sequence"/>
</dbReference>
<comment type="caution">
    <text evidence="1">The sequence shown here is derived from an EMBL/GenBank/DDBJ whole genome shotgun (WGS) entry which is preliminary data.</text>
</comment>
<gene>
    <name evidence="1" type="ORF">Mgrana_00058</name>
</gene>
<dbReference type="RefSeq" id="WP_119355601.1">
    <property type="nucleotide sequence ID" value="NZ_BJXM01000022.1"/>
</dbReference>